<dbReference type="OrthoDB" id="419627at2759"/>
<gene>
    <name evidence="1" type="ORF">AK812_SmicGene28221</name>
</gene>
<evidence type="ECO:0000313" key="2">
    <source>
        <dbReference type="Proteomes" id="UP000186817"/>
    </source>
</evidence>
<name>A0A1Q9D4W1_SYMMI</name>
<reference evidence="1 2" key="1">
    <citation type="submission" date="2016-02" db="EMBL/GenBank/DDBJ databases">
        <title>Genome analysis of coral dinoflagellate symbionts highlights evolutionary adaptations to a symbiotic lifestyle.</title>
        <authorList>
            <person name="Aranda M."/>
            <person name="Li Y."/>
            <person name="Liew Y.J."/>
            <person name="Baumgarten S."/>
            <person name="Simakov O."/>
            <person name="Wilson M."/>
            <person name="Piel J."/>
            <person name="Ashoor H."/>
            <person name="Bougouffa S."/>
            <person name="Bajic V.B."/>
            <person name="Ryu T."/>
            <person name="Ravasi T."/>
            <person name="Bayer T."/>
            <person name="Micklem G."/>
            <person name="Kim H."/>
            <person name="Bhak J."/>
            <person name="Lajeunesse T.C."/>
            <person name="Voolstra C.R."/>
        </authorList>
    </citation>
    <scope>NUCLEOTIDE SEQUENCE [LARGE SCALE GENOMIC DNA]</scope>
    <source>
        <strain evidence="1 2">CCMP2467</strain>
    </source>
</reference>
<dbReference type="EMBL" id="LSRX01000722">
    <property type="protein sequence ID" value="OLP90228.1"/>
    <property type="molecule type" value="Genomic_DNA"/>
</dbReference>
<dbReference type="AlphaFoldDB" id="A0A1Q9D4W1"/>
<dbReference type="Proteomes" id="UP000186817">
    <property type="component" value="Unassembled WGS sequence"/>
</dbReference>
<evidence type="ECO:0000313" key="1">
    <source>
        <dbReference type="EMBL" id="OLP90228.1"/>
    </source>
</evidence>
<keyword evidence="2" id="KW-1185">Reference proteome</keyword>
<organism evidence="1 2">
    <name type="scientific">Symbiodinium microadriaticum</name>
    <name type="common">Dinoflagellate</name>
    <name type="synonym">Zooxanthella microadriatica</name>
    <dbReference type="NCBI Taxonomy" id="2951"/>
    <lineage>
        <taxon>Eukaryota</taxon>
        <taxon>Sar</taxon>
        <taxon>Alveolata</taxon>
        <taxon>Dinophyceae</taxon>
        <taxon>Suessiales</taxon>
        <taxon>Symbiodiniaceae</taxon>
        <taxon>Symbiodinium</taxon>
    </lineage>
</organism>
<protein>
    <submittedName>
        <fullName evidence="1">Uncharacterized protein</fullName>
    </submittedName>
</protein>
<accession>A0A1Q9D4W1</accession>
<proteinExistence type="predicted"/>
<comment type="caution">
    <text evidence="1">The sequence shown here is derived from an EMBL/GenBank/DDBJ whole genome shotgun (WGS) entry which is preliminary data.</text>
</comment>
<sequence>MASPVELPAATYRILESEGLHQMPLEWYREDVLTHSKVEIIVGNYKAGGFVRALADAYKSNLKVRLLLAMHFLSYGPCP</sequence>